<dbReference type="AlphaFoldDB" id="A0AAV7MLS7"/>
<dbReference type="Proteomes" id="UP001066276">
    <property type="component" value="Chromosome 9"/>
</dbReference>
<evidence type="ECO:0000313" key="2">
    <source>
        <dbReference type="EMBL" id="KAJ1104114.1"/>
    </source>
</evidence>
<gene>
    <name evidence="2" type="ORF">NDU88_001529</name>
</gene>
<accession>A0AAV7MLS7</accession>
<comment type="caution">
    <text evidence="2">The sequence shown here is derived from an EMBL/GenBank/DDBJ whole genome shotgun (WGS) entry which is preliminary data.</text>
</comment>
<organism evidence="2 3">
    <name type="scientific">Pleurodeles waltl</name>
    <name type="common">Iberian ribbed newt</name>
    <dbReference type="NCBI Taxonomy" id="8319"/>
    <lineage>
        <taxon>Eukaryota</taxon>
        <taxon>Metazoa</taxon>
        <taxon>Chordata</taxon>
        <taxon>Craniata</taxon>
        <taxon>Vertebrata</taxon>
        <taxon>Euteleostomi</taxon>
        <taxon>Amphibia</taxon>
        <taxon>Batrachia</taxon>
        <taxon>Caudata</taxon>
        <taxon>Salamandroidea</taxon>
        <taxon>Salamandridae</taxon>
        <taxon>Pleurodelinae</taxon>
        <taxon>Pleurodeles</taxon>
    </lineage>
</organism>
<feature type="chain" id="PRO_5044023596" description="Secreted protein" evidence="1">
    <location>
        <begin position="19"/>
        <end position="78"/>
    </location>
</feature>
<keyword evidence="1" id="KW-0732">Signal</keyword>
<reference evidence="2" key="1">
    <citation type="journal article" date="2022" name="bioRxiv">
        <title>Sequencing and chromosome-scale assembly of the giantPleurodeles waltlgenome.</title>
        <authorList>
            <person name="Brown T."/>
            <person name="Elewa A."/>
            <person name="Iarovenko S."/>
            <person name="Subramanian E."/>
            <person name="Araus A.J."/>
            <person name="Petzold A."/>
            <person name="Susuki M."/>
            <person name="Suzuki K.-i.T."/>
            <person name="Hayashi T."/>
            <person name="Toyoda A."/>
            <person name="Oliveira C."/>
            <person name="Osipova E."/>
            <person name="Leigh N.D."/>
            <person name="Simon A."/>
            <person name="Yun M.H."/>
        </authorList>
    </citation>
    <scope>NUCLEOTIDE SEQUENCE</scope>
    <source>
        <strain evidence="2">20211129_DDA</strain>
        <tissue evidence="2">Liver</tissue>
    </source>
</reference>
<keyword evidence="3" id="KW-1185">Reference proteome</keyword>
<feature type="signal peptide" evidence="1">
    <location>
        <begin position="1"/>
        <end position="18"/>
    </location>
</feature>
<sequence length="78" mass="8071">MAALTLPLSVAFTATAMAAADALVRVYSGALVSASAPSRSLRLTQCIPSHSVRPLEYVSCCCGCAFFPSGPLSEQHPD</sequence>
<evidence type="ECO:0008006" key="4">
    <source>
        <dbReference type="Google" id="ProtNLM"/>
    </source>
</evidence>
<name>A0AAV7MLS7_PLEWA</name>
<dbReference type="EMBL" id="JANPWB010000013">
    <property type="protein sequence ID" value="KAJ1104114.1"/>
    <property type="molecule type" value="Genomic_DNA"/>
</dbReference>
<evidence type="ECO:0000313" key="3">
    <source>
        <dbReference type="Proteomes" id="UP001066276"/>
    </source>
</evidence>
<proteinExistence type="predicted"/>
<evidence type="ECO:0000256" key="1">
    <source>
        <dbReference type="SAM" id="SignalP"/>
    </source>
</evidence>
<protein>
    <recommendedName>
        <fullName evidence="4">Secreted protein</fullName>
    </recommendedName>
</protein>